<dbReference type="EMBL" id="CP117267">
    <property type="protein sequence ID" value="WFS22862.1"/>
    <property type="molecule type" value="Genomic_DNA"/>
</dbReference>
<feature type="signal peptide" evidence="1">
    <location>
        <begin position="1"/>
        <end position="20"/>
    </location>
</feature>
<evidence type="ECO:0000256" key="1">
    <source>
        <dbReference type="SAM" id="SignalP"/>
    </source>
</evidence>
<name>A0ABY8IGW1_9HYPH</name>
<evidence type="ECO:0000313" key="3">
    <source>
        <dbReference type="Proteomes" id="UP000318939"/>
    </source>
</evidence>
<dbReference type="Proteomes" id="UP000318939">
    <property type="component" value="Chromosome"/>
</dbReference>
<sequence>MKRLLLTVIVLFAAATGCNATQPRGLPLDISGITAVAIGGEASSIDITTAPDRPYQATLMRHRSGWFARWNSIWSYDDCSSSSRMWIEGTLLHIDVGVSTWFGVSDCSYDINLNVKKDTAVAIHQQALSARLAGQFSAVMIESKAADVALSGHAETISVNSDALRLGIVLHSPGRAEAVTVNARMLEADLDFSAAQQLAYAVTAKASFVDTSRLSTPGAPVSLTIAGELVHATIR</sequence>
<accession>A0ABY8IGW1</accession>
<evidence type="ECO:0008006" key="4">
    <source>
        <dbReference type="Google" id="ProtNLM"/>
    </source>
</evidence>
<gene>
    <name evidence="2" type="ORF">PR018_17370</name>
</gene>
<proteinExistence type="predicted"/>
<keyword evidence="3" id="KW-1185">Reference proteome</keyword>
<dbReference type="RefSeq" id="WP_142823744.1">
    <property type="nucleotide sequence ID" value="NZ_CP117267.1"/>
</dbReference>
<reference evidence="2" key="2">
    <citation type="journal article" date="2023" name="MicrobiologyOpen">
        <title>Genomics of the tumorigenes clade of the family Rhizobiaceae and description of Rhizobium rhododendri sp. nov.</title>
        <authorList>
            <person name="Kuzmanovic N."/>
            <person name="diCenzo G.C."/>
            <person name="Bunk B."/>
            <person name="Sproeer C."/>
            <person name="Fruehling A."/>
            <person name="Neumann-Schaal M."/>
            <person name="Overmann J."/>
            <person name="Smalla K."/>
        </authorList>
    </citation>
    <scope>NUCLEOTIDE SEQUENCE</scope>
    <source>
        <strain evidence="2">Rho-6.2</strain>
    </source>
</reference>
<keyword evidence="1" id="KW-0732">Signal</keyword>
<dbReference type="PROSITE" id="PS51257">
    <property type="entry name" value="PROKAR_LIPOPROTEIN"/>
    <property type="match status" value="1"/>
</dbReference>
<evidence type="ECO:0000313" key="2">
    <source>
        <dbReference type="EMBL" id="WFS22862.1"/>
    </source>
</evidence>
<organism evidence="2 3">
    <name type="scientific">Rhizobium rhododendri</name>
    <dbReference type="NCBI Taxonomy" id="2506430"/>
    <lineage>
        <taxon>Bacteria</taxon>
        <taxon>Pseudomonadati</taxon>
        <taxon>Pseudomonadota</taxon>
        <taxon>Alphaproteobacteria</taxon>
        <taxon>Hyphomicrobiales</taxon>
        <taxon>Rhizobiaceae</taxon>
        <taxon>Rhizobium/Agrobacterium group</taxon>
        <taxon>Rhizobium</taxon>
    </lineage>
</organism>
<reference evidence="2" key="1">
    <citation type="journal article" date="2019" name="Phytopathology">
        <title>A Novel Group of Rhizobium tumorigenes-Like Agrobacteria Associated with Crown Gall Disease of Rhododendron and Blueberry.</title>
        <authorList>
            <person name="Kuzmanovic N."/>
            <person name="Behrens P."/>
            <person name="Idczak E."/>
            <person name="Wagner S."/>
            <person name="Gotz M."/>
            <person name="Sproer C."/>
            <person name="Bunk B."/>
            <person name="Overmann J."/>
            <person name="Smalla K."/>
        </authorList>
    </citation>
    <scope>NUCLEOTIDE SEQUENCE</scope>
    <source>
        <strain evidence="2">Rho-6.2</strain>
    </source>
</reference>
<feature type="chain" id="PRO_5047352184" description="Auto-transporter adhesin head GIN domain-containing protein" evidence="1">
    <location>
        <begin position="21"/>
        <end position="235"/>
    </location>
</feature>
<protein>
    <recommendedName>
        <fullName evidence="4">Auto-transporter adhesin head GIN domain-containing protein</fullName>
    </recommendedName>
</protein>